<dbReference type="FunFam" id="3.40.850.10:FF:000146">
    <property type="entry name" value="Kinesin-like protein"/>
    <property type="match status" value="1"/>
</dbReference>
<keyword evidence="2 5" id="KW-0547">Nucleotide-binding</keyword>
<organism evidence="9 10">
    <name type="scientific">Patella caerulea</name>
    <name type="common">Rayed Mediterranean limpet</name>
    <dbReference type="NCBI Taxonomy" id="87958"/>
    <lineage>
        <taxon>Eukaryota</taxon>
        <taxon>Metazoa</taxon>
        <taxon>Spiralia</taxon>
        <taxon>Lophotrochozoa</taxon>
        <taxon>Mollusca</taxon>
        <taxon>Gastropoda</taxon>
        <taxon>Patellogastropoda</taxon>
        <taxon>Patelloidea</taxon>
        <taxon>Patellidae</taxon>
        <taxon>Patella</taxon>
    </lineage>
</organism>
<keyword evidence="4" id="KW-0963">Cytoplasm</keyword>
<proteinExistence type="inferred from homology"/>
<feature type="region of interest" description="Disordered" evidence="7">
    <location>
        <begin position="18"/>
        <end position="122"/>
    </location>
</feature>
<feature type="compositionally biased region" description="Basic and acidic residues" evidence="7">
    <location>
        <begin position="50"/>
        <end position="84"/>
    </location>
</feature>
<dbReference type="PANTHER" id="PTHR47972:SF16">
    <property type="entry name" value="KINESIN-LIKE PROTEIN"/>
    <property type="match status" value="1"/>
</dbReference>
<feature type="region of interest" description="Disordered" evidence="7">
    <location>
        <begin position="558"/>
        <end position="577"/>
    </location>
</feature>
<keyword evidence="10" id="KW-1185">Reference proteome</keyword>
<evidence type="ECO:0000256" key="5">
    <source>
        <dbReference type="PROSITE-ProRule" id="PRU00283"/>
    </source>
</evidence>
<evidence type="ECO:0000313" key="9">
    <source>
        <dbReference type="EMBL" id="KAK6179033.1"/>
    </source>
</evidence>
<keyword evidence="4" id="KW-0206">Cytoskeleton</keyword>
<accession>A0AAN8JS05</accession>
<protein>
    <recommendedName>
        <fullName evidence="8">Kinesin motor domain-containing protein</fullName>
    </recommendedName>
</protein>
<feature type="coiled-coil region" evidence="6">
    <location>
        <begin position="298"/>
        <end position="383"/>
    </location>
</feature>
<dbReference type="GO" id="GO:0007018">
    <property type="term" value="P:microtubule-based movement"/>
    <property type="evidence" value="ECO:0007669"/>
    <property type="project" value="InterPro"/>
</dbReference>
<evidence type="ECO:0000256" key="4">
    <source>
        <dbReference type="ARBA" id="ARBA00023212"/>
    </source>
</evidence>
<feature type="compositionally biased region" description="Low complexity" evidence="7">
    <location>
        <begin position="85"/>
        <end position="95"/>
    </location>
</feature>
<dbReference type="PANTHER" id="PTHR47972">
    <property type="entry name" value="KINESIN-LIKE PROTEIN KLP-3"/>
    <property type="match status" value="1"/>
</dbReference>
<gene>
    <name evidence="9" type="ORF">SNE40_011481</name>
</gene>
<dbReference type="GO" id="GO:0008017">
    <property type="term" value="F:microtubule binding"/>
    <property type="evidence" value="ECO:0007669"/>
    <property type="project" value="InterPro"/>
</dbReference>
<dbReference type="Pfam" id="PF00225">
    <property type="entry name" value="Kinesin"/>
    <property type="match status" value="1"/>
</dbReference>
<dbReference type="PRINTS" id="PR00380">
    <property type="entry name" value="KINESINHEAVY"/>
</dbReference>
<dbReference type="Gene3D" id="3.40.850.10">
    <property type="entry name" value="Kinesin motor domain"/>
    <property type="match status" value="1"/>
</dbReference>
<feature type="coiled-coil region" evidence="6">
    <location>
        <begin position="836"/>
        <end position="877"/>
    </location>
</feature>
<dbReference type="GO" id="GO:0005524">
    <property type="term" value="F:ATP binding"/>
    <property type="evidence" value="ECO:0007669"/>
    <property type="project" value="UniProtKB-UniRule"/>
</dbReference>
<feature type="coiled-coil region" evidence="6">
    <location>
        <begin position="904"/>
        <end position="1216"/>
    </location>
</feature>
<feature type="region of interest" description="Disordered" evidence="7">
    <location>
        <begin position="520"/>
        <end position="547"/>
    </location>
</feature>
<dbReference type="GO" id="GO:0005856">
    <property type="term" value="C:cytoskeleton"/>
    <property type="evidence" value="ECO:0007669"/>
    <property type="project" value="UniProtKB-SubCell"/>
</dbReference>
<comment type="similarity">
    <text evidence="5">Belongs to the TRAFAC class myosin-kinesin ATPase superfamily. Kinesin family.</text>
</comment>
<sequence length="1593" mass="181706">MATKARIKKKKKDIISELSPDNKDVENEESTDKMPVVVKSADDSNIIDNVRQETVKDDVNKDDDQQKERKDGVYEKKDQEKDTRSQSPSVLSVSSQKERRSLSPFSRNVVEPAPDDGTSMGSVVSLRSNISAKEAWSVKSADLSISAKNKRPKSSSSTSTVISRFDSNKNKNRDDTVSLKSKTSIENEQHQNAYVPYLYARNCIKQITTDMECMKINHIRIVHDIENNYRAIEDETQSQFNMFVLCLKQEYAGKVTTFKQVINVHRIELESKETYWKDVFKSLTERNNKILKDKKVLLLKHKMEIDRLIKEKEQMKTDLMTTVDKANASTSQVEKDCTEKMEKETTTYKSLLDKLEEEKMSLSKELEKEKNETERLNALLNENAIAVVKVDSDTVESTKLQGNTNGEKQTSVVTVAVGKEEQQQMEDERQLISKERTDFLEERQKMEKERQMFSDERKTYMEEKINLQDQITEHKKLSAEWEIKYGSLKTSLEDSLAIQAKYKALENQYAVLSAIVASNTESSKQTAKDNEVKTKSEKDMMDSEKKRLEDEITEWENKFQEKHNRPPTEEDKPDSTKELYTSLGEVDSMVEDLELKIETLQKVQTGNVPSPPEVSPLPLVIKDPEVKTIEIIVPDPSTVEALNKCQEELKSLHDQISVLQQDKTNLNTKLTDVNTDLLSSKTTITELETELALCKDKPTVAPSEPDVSKEEIEKLKKTMEDKNEELERLKKENHDMLRDMKKMMKRYNKLDEKLKESVSHETDARLLRIVAAVVKDIHKDVPTASEKVNERLSTVSADKNLDDEKKELEIQALNIIQTGVIDTNKLVTSDVKEDKEIELDERIIDLESENEGLKKEKEENLEKILELEKEISDIKNQAPQTIPIPESTEGGELTVDLLTERTAHDTTKTQLEALQKQLVTIKEEFDNEKIDLETQFNSIKNTLNAEIKAKEEEIIKLKKRNETLEKDRLANVPIDSAKEIKSLQKKIAMLEKEKMELDNVKVTSNSKIGELQTKLDQAIKNLNTQKTSNKDLENKIKEVRSEKEKAVKEVTAQLEKKEKTNLERTKSFVGKAPPDAATKALKEQLMTTKRENTELNNRIKHLEKEISKSSKSDVDTVAIDKQTKRHEKILKELEKKYEMEKSKNERNVENIKEKEEEVKSLTKDCTMKNTEIQKLKSELDALGIAAKEGVEAAVKVKSLEADNKHLISENKLLTENFNTERVLRKKYYNMVEDMKGKIRVYCRARPLSSSEKDRGNVSVINSPDEYSLSISTSRGLKEFQFDQVFMENSSQEKVFEDTNNLIQSAVDGYNVCMFAYGQTGSGKTFTMIGDREQNYPGIAPRAFQRIFELCEENKSKFDLKVSVYMLELYNEKLIDLFAKPGNYDEDRLDIKKDKKGMVFIQGAVVKEANNDKELFALFEEGSKNRHVASTKMNAESSRSHLVVGIVLESTNKVTGQIMKGKLSLVDLAGSERVGKTGASAEQLKEAMSINKSLSALGDVISALSSEQSFIPYRNNKLTMLMQDSLGGNAKTLMFVNISPADYNQDESVISLTYASRVKLITNDASKNADNKEIARLKDIIQKLKHGENVDEED</sequence>
<evidence type="ECO:0000313" key="10">
    <source>
        <dbReference type="Proteomes" id="UP001347796"/>
    </source>
</evidence>
<name>A0AAN8JS05_PATCE</name>
<keyword evidence="6" id="KW-0175">Coiled coil</keyword>
<evidence type="ECO:0000256" key="1">
    <source>
        <dbReference type="ARBA" id="ARBA00004245"/>
    </source>
</evidence>
<comment type="caution">
    <text evidence="9">The sequence shown here is derived from an EMBL/GenBank/DDBJ whole genome shotgun (WGS) entry which is preliminary data.</text>
</comment>
<feature type="region of interest" description="Disordered" evidence="7">
    <location>
        <begin position="145"/>
        <end position="183"/>
    </location>
</feature>
<dbReference type="PROSITE" id="PS00411">
    <property type="entry name" value="KINESIN_MOTOR_1"/>
    <property type="match status" value="1"/>
</dbReference>
<dbReference type="InterPro" id="IPR036961">
    <property type="entry name" value="Kinesin_motor_dom_sf"/>
</dbReference>
<dbReference type="Proteomes" id="UP001347796">
    <property type="component" value="Unassembled WGS sequence"/>
</dbReference>
<feature type="compositionally biased region" description="Basic and acidic residues" evidence="7">
    <location>
        <begin position="526"/>
        <end position="547"/>
    </location>
</feature>
<feature type="domain" description="Kinesin motor" evidence="8">
    <location>
        <begin position="1237"/>
        <end position="1560"/>
    </location>
</feature>
<feature type="coiled-coil region" evidence="6">
    <location>
        <begin position="709"/>
        <end position="753"/>
    </location>
</feature>
<dbReference type="SUPFAM" id="SSF52540">
    <property type="entry name" value="P-loop containing nucleoside triphosphate hydrolases"/>
    <property type="match status" value="1"/>
</dbReference>
<dbReference type="InterPro" id="IPR027640">
    <property type="entry name" value="Kinesin-like_fam"/>
</dbReference>
<dbReference type="EMBL" id="JAZGQO010000008">
    <property type="protein sequence ID" value="KAK6179033.1"/>
    <property type="molecule type" value="Genomic_DNA"/>
</dbReference>
<reference evidence="9 10" key="1">
    <citation type="submission" date="2024-01" db="EMBL/GenBank/DDBJ databases">
        <title>The genome of the rayed Mediterranean limpet Patella caerulea (Linnaeus, 1758).</title>
        <authorList>
            <person name="Anh-Thu Weber A."/>
            <person name="Halstead-Nussloch G."/>
        </authorList>
    </citation>
    <scope>NUCLEOTIDE SEQUENCE [LARGE SCALE GENOMIC DNA]</scope>
    <source>
        <strain evidence="9">AATW-2023a</strain>
        <tissue evidence="9">Whole specimen</tissue>
    </source>
</reference>
<evidence type="ECO:0000256" key="7">
    <source>
        <dbReference type="SAM" id="MobiDB-lite"/>
    </source>
</evidence>
<dbReference type="InterPro" id="IPR027417">
    <property type="entry name" value="P-loop_NTPase"/>
</dbReference>
<dbReference type="InterPro" id="IPR019821">
    <property type="entry name" value="Kinesin_motor_CS"/>
</dbReference>
<keyword evidence="5" id="KW-0505">Motor protein</keyword>
<feature type="compositionally biased region" description="Basic and acidic residues" evidence="7">
    <location>
        <begin position="166"/>
        <end position="183"/>
    </location>
</feature>
<evidence type="ECO:0000256" key="6">
    <source>
        <dbReference type="SAM" id="Coils"/>
    </source>
</evidence>
<evidence type="ECO:0000259" key="8">
    <source>
        <dbReference type="PROSITE" id="PS50067"/>
    </source>
</evidence>
<comment type="subcellular location">
    <subcellularLocation>
        <location evidence="1">Cytoplasm</location>
        <location evidence="1">Cytoskeleton</location>
    </subcellularLocation>
</comment>
<dbReference type="InterPro" id="IPR001752">
    <property type="entry name" value="Kinesin_motor_dom"/>
</dbReference>
<keyword evidence="3 5" id="KW-0067">ATP-binding</keyword>
<evidence type="ECO:0000256" key="3">
    <source>
        <dbReference type="ARBA" id="ARBA00022840"/>
    </source>
</evidence>
<dbReference type="GO" id="GO:0003777">
    <property type="term" value="F:microtubule motor activity"/>
    <property type="evidence" value="ECO:0007669"/>
    <property type="project" value="InterPro"/>
</dbReference>
<dbReference type="Gene3D" id="1.10.287.1490">
    <property type="match status" value="1"/>
</dbReference>
<dbReference type="PROSITE" id="PS50067">
    <property type="entry name" value="KINESIN_MOTOR_2"/>
    <property type="match status" value="1"/>
</dbReference>
<evidence type="ECO:0000256" key="2">
    <source>
        <dbReference type="ARBA" id="ARBA00022741"/>
    </source>
</evidence>
<feature type="binding site" evidence="5">
    <location>
        <begin position="1317"/>
        <end position="1324"/>
    </location>
    <ligand>
        <name>ATP</name>
        <dbReference type="ChEBI" id="CHEBI:30616"/>
    </ligand>
</feature>
<dbReference type="SMART" id="SM00129">
    <property type="entry name" value="KISc"/>
    <property type="match status" value="1"/>
</dbReference>
<feature type="coiled-coil region" evidence="6">
    <location>
        <begin position="642"/>
        <end position="669"/>
    </location>
</feature>